<organism evidence="2 3">
    <name type="scientific">Bugula neritina</name>
    <name type="common">Brown bryozoan</name>
    <name type="synonym">Sertularia neritina</name>
    <dbReference type="NCBI Taxonomy" id="10212"/>
    <lineage>
        <taxon>Eukaryota</taxon>
        <taxon>Metazoa</taxon>
        <taxon>Spiralia</taxon>
        <taxon>Lophotrochozoa</taxon>
        <taxon>Bryozoa</taxon>
        <taxon>Gymnolaemata</taxon>
        <taxon>Cheilostomatida</taxon>
        <taxon>Flustrina</taxon>
        <taxon>Buguloidea</taxon>
        <taxon>Bugulidae</taxon>
        <taxon>Bugula</taxon>
    </lineage>
</organism>
<evidence type="ECO:0000313" key="2">
    <source>
        <dbReference type="EMBL" id="KAF6026166.1"/>
    </source>
</evidence>
<dbReference type="AlphaFoldDB" id="A0A7J7JL67"/>
<name>A0A7J7JL67_BUGNE</name>
<proteinExistence type="predicted"/>
<comment type="caution">
    <text evidence="2">The sequence shown here is derived from an EMBL/GenBank/DDBJ whole genome shotgun (WGS) entry which is preliminary data.</text>
</comment>
<gene>
    <name evidence="2" type="ORF">EB796_015523</name>
</gene>
<feature type="region of interest" description="Disordered" evidence="1">
    <location>
        <begin position="58"/>
        <end position="81"/>
    </location>
</feature>
<protein>
    <submittedName>
        <fullName evidence="2">Uncharacterized protein</fullName>
    </submittedName>
</protein>
<reference evidence="2" key="1">
    <citation type="submission" date="2020-06" db="EMBL/GenBank/DDBJ databases">
        <title>Draft genome of Bugula neritina, a colonial animal packing powerful symbionts and potential medicines.</title>
        <authorList>
            <person name="Rayko M."/>
        </authorList>
    </citation>
    <scope>NUCLEOTIDE SEQUENCE [LARGE SCALE GENOMIC DNA]</scope>
    <source>
        <strain evidence="2">Kwan_BN1</strain>
    </source>
</reference>
<accession>A0A7J7JL67</accession>
<keyword evidence="3" id="KW-1185">Reference proteome</keyword>
<feature type="compositionally biased region" description="Polar residues" evidence="1">
    <location>
        <begin position="67"/>
        <end position="81"/>
    </location>
</feature>
<evidence type="ECO:0000256" key="1">
    <source>
        <dbReference type="SAM" id="MobiDB-lite"/>
    </source>
</evidence>
<sequence length="81" mass="9032">MFSLSAVFYYYILGYAKKKYGRMFFPPSNKKEESGEITLNNGLNKQVNGVSSASRYRNGVGTKDNPTHSPAANNVTHIKPE</sequence>
<dbReference type="EMBL" id="VXIV02002333">
    <property type="protein sequence ID" value="KAF6026166.1"/>
    <property type="molecule type" value="Genomic_DNA"/>
</dbReference>
<dbReference type="Proteomes" id="UP000593567">
    <property type="component" value="Unassembled WGS sequence"/>
</dbReference>
<evidence type="ECO:0000313" key="3">
    <source>
        <dbReference type="Proteomes" id="UP000593567"/>
    </source>
</evidence>